<dbReference type="RefSeq" id="WP_263710861.1">
    <property type="nucleotide sequence ID" value="NZ_JAOWKX010000001.1"/>
</dbReference>
<dbReference type="Gene3D" id="2.60.120.380">
    <property type="match status" value="1"/>
</dbReference>
<dbReference type="InterPro" id="IPR013424">
    <property type="entry name" value="Ice-binding_C"/>
</dbReference>
<protein>
    <submittedName>
        <fullName evidence="3">PEP-CTERM sorting domain-containing protein</fullName>
    </submittedName>
</protein>
<feature type="domain" description="Ice-binding protein C-terminal" evidence="2">
    <location>
        <begin position="170"/>
        <end position="192"/>
    </location>
</feature>
<evidence type="ECO:0000313" key="4">
    <source>
        <dbReference type="Proteomes" id="UP001652504"/>
    </source>
</evidence>
<dbReference type="EMBL" id="JAOWKX010000001">
    <property type="protein sequence ID" value="MCV2883665.1"/>
    <property type="molecule type" value="Genomic_DNA"/>
</dbReference>
<dbReference type="Proteomes" id="UP001652504">
    <property type="component" value="Unassembled WGS sequence"/>
</dbReference>
<accession>A0ABT3A4Q5</accession>
<keyword evidence="1" id="KW-0732">Signal</keyword>
<sequence>MIKIVKLLCAALALQMSASANAALINFTGNITYHNDVIYTYFSLDQDATNVRVWTDSFRDGTNFDPITALWNANGSLIEEDDDNDNINPSTQTRFDSGFTIDFLAAGDYLFTVATYNNRANGRQLSDGFNFDSQAPILLRDWTQPANSINMGSFWSVWLDGVSRASNPTAVPEPGVLALMLLGVASIAFRRKAK</sequence>
<keyword evidence="4" id="KW-1185">Reference proteome</keyword>
<proteinExistence type="predicted"/>
<dbReference type="SUPFAM" id="SSF117074">
    <property type="entry name" value="Hypothetical protein PA1324"/>
    <property type="match status" value="1"/>
</dbReference>
<dbReference type="NCBIfam" id="TIGR02595">
    <property type="entry name" value="PEP_CTERM"/>
    <property type="match status" value="1"/>
</dbReference>
<dbReference type="NCBIfam" id="NF038127">
    <property type="entry name" value="FDP_fam"/>
    <property type="match status" value="1"/>
</dbReference>
<gene>
    <name evidence="3" type="ORF">OE749_02985</name>
</gene>
<evidence type="ECO:0000256" key="1">
    <source>
        <dbReference type="SAM" id="SignalP"/>
    </source>
</evidence>
<evidence type="ECO:0000313" key="3">
    <source>
        <dbReference type="EMBL" id="MCV2883665.1"/>
    </source>
</evidence>
<reference evidence="3 4" key="1">
    <citation type="submission" date="2022-10" db="EMBL/GenBank/DDBJ databases">
        <title>Aestuariibacter sp. AA17 isolated from Montipora capitata coral fragment.</title>
        <authorList>
            <person name="Emsley S.A."/>
            <person name="Pfannmuller K.M."/>
            <person name="Loughran R.M."/>
            <person name="Shlafstein M."/>
            <person name="Papke E."/>
            <person name="Saw J.H."/>
            <person name="Ushijima B."/>
            <person name="Videau P."/>
        </authorList>
    </citation>
    <scope>NUCLEOTIDE SEQUENCE [LARGE SCALE GENOMIC DNA]</scope>
    <source>
        <strain evidence="3 4">AA17</strain>
    </source>
</reference>
<evidence type="ECO:0000259" key="2">
    <source>
        <dbReference type="Pfam" id="PF07589"/>
    </source>
</evidence>
<organism evidence="3 4">
    <name type="scientific">Fluctibacter corallii</name>
    <dbReference type="NCBI Taxonomy" id="2984329"/>
    <lineage>
        <taxon>Bacteria</taxon>
        <taxon>Pseudomonadati</taxon>
        <taxon>Pseudomonadota</taxon>
        <taxon>Gammaproteobacteria</taxon>
        <taxon>Alteromonadales</taxon>
        <taxon>Alteromonadaceae</taxon>
        <taxon>Fluctibacter</taxon>
    </lineage>
</organism>
<comment type="caution">
    <text evidence="3">The sequence shown here is derived from an EMBL/GenBank/DDBJ whole genome shotgun (WGS) entry which is preliminary data.</text>
</comment>
<dbReference type="Pfam" id="PF07589">
    <property type="entry name" value="PEP-CTERM"/>
    <property type="match status" value="1"/>
</dbReference>
<feature type="chain" id="PRO_5047294009" evidence="1">
    <location>
        <begin position="23"/>
        <end position="194"/>
    </location>
</feature>
<feature type="signal peptide" evidence="1">
    <location>
        <begin position="1"/>
        <end position="22"/>
    </location>
</feature>
<name>A0ABT3A4Q5_9ALTE</name>